<organism evidence="2 3">
    <name type="scientific">Alkalihalophilus pseudofirmus (strain ATCC BAA-2126 / JCM 17055 / OF4)</name>
    <name type="common">Bacillus pseudofirmus</name>
    <dbReference type="NCBI Taxonomy" id="398511"/>
    <lineage>
        <taxon>Bacteria</taxon>
        <taxon>Bacillati</taxon>
        <taxon>Bacillota</taxon>
        <taxon>Bacilli</taxon>
        <taxon>Bacillales</taxon>
        <taxon>Bacillaceae</taxon>
        <taxon>Alkalihalophilus</taxon>
    </lineage>
</organism>
<name>D3FZR8_ALKPO</name>
<keyword evidence="1" id="KW-0732">Signal</keyword>
<dbReference type="PROSITE" id="PS51257">
    <property type="entry name" value="PROKAR_LIPOPROTEIN"/>
    <property type="match status" value="1"/>
</dbReference>
<evidence type="ECO:0000313" key="2">
    <source>
        <dbReference type="EMBL" id="ADC49310.1"/>
    </source>
</evidence>
<evidence type="ECO:0008006" key="4">
    <source>
        <dbReference type="Google" id="ProtNLM"/>
    </source>
</evidence>
<feature type="signal peptide" evidence="1">
    <location>
        <begin position="1"/>
        <end position="19"/>
    </location>
</feature>
<dbReference type="Gene3D" id="2.40.50.140">
    <property type="entry name" value="Nucleic acid-binding proteins"/>
    <property type="match status" value="1"/>
</dbReference>
<feature type="chain" id="PRO_5039638553" description="DUF3221 domain-containing protein" evidence="1">
    <location>
        <begin position="20"/>
        <end position="117"/>
    </location>
</feature>
<dbReference type="AlphaFoldDB" id="D3FZR8"/>
<dbReference type="Proteomes" id="UP000001544">
    <property type="component" value="Chromosome"/>
</dbReference>
<dbReference type="InterPro" id="IPR021598">
    <property type="entry name" value="DUF3221"/>
</dbReference>
<sequence length="117" mass="13190">MRRLNLSALLILLSSMLLGCSGSEKLEELDGTIKLKGTVINKSDTTFLFMEEFVELNEALTVDEAYEKYESTFYLFSFQKDNLAGIRVGDKVVVWAPDEFLDAEPRSGTAERVEVLE</sequence>
<gene>
    <name evidence="2" type="ordered locus">BpOF4_06250</name>
</gene>
<protein>
    <recommendedName>
        <fullName evidence="4">DUF3221 domain-containing protein</fullName>
    </recommendedName>
</protein>
<dbReference type="EMBL" id="CP001878">
    <property type="protein sequence ID" value="ADC49310.1"/>
    <property type="molecule type" value="Genomic_DNA"/>
</dbReference>
<dbReference type="RefSeq" id="WP_012960583.1">
    <property type="nucleotide sequence ID" value="NC_013791.2"/>
</dbReference>
<keyword evidence="3" id="KW-1185">Reference proteome</keyword>
<evidence type="ECO:0000313" key="3">
    <source>
        <dbReference type="Proteomes" id="UP000001544"/>
    </source>
</evidence>
<accession>D3FZR8</accession>
<dbReference type="HOGENOM" id="CLU_2080055_0_0_9"/>
<dbReference type="Pfam" id="PF11518">
    <property type="entry name" value="DUF3221"/>
    <property type="match status" value="1"/>
</dbReference>
<evidence type="ECO:0000256" key="1">
    <source>
        <dbReference type="SAM" id="SignalP"/>
    </source>
</evidence>
<dbReference type="KEGG" id="bpf:BpOF4_06250"/>
<dbReference type="STRING" id="398511.BpOF4_06250"/>
<dbReference type="InterPro" id="IPR012340">
    <property type="entry name" value="NA-bd_OB-fold"/>
</dbReference>
<reference evidence="2 3" key="1">
    <citation type="journal article" date="2011" name="Environ. Microbiol.">
        <title>Genome of alkaliphilic Bacillus pseudofirmus OF4 reveals adaptations that support the ability to grow in an external pH range from 7.5 to 11.4.</title>
        <authorList>
            <person name="Janto B."/>
            <person name="Ahmed A."/>
            <person name="Ito M."/>
            <person name="Liu J."/>
            <person name="Hicks D.B."/>
            <person name="Pagni S."/>
            <person name="Fackelmayer O.J."/>
            <person name="Smith T.A."/>
            <person name="Earl J."/>
            <person name="Elbourne L.D."/>
            <person name="Hassan K."/>
            <person name="Paulsen I.T."/>
            <person name="Kolsto A.B."/>
            <person name="Tourasse N.J."/>
            <person name="Ehrlich G.D."/>
            <person name="Boissy R."/>
            <person name="Ivey D.M."/>
            <person name="Li G."/>
            <person name="Xue Y."/>
            <person name="Ma Y."/>
            <person name="Hu F.Z."/>
            <person name="Krulwich T.A."/>
        </authorList>
    </citation>
    <scope>NUCLEOTIDE SEQUENCE [LARGE SCALE GENOMIC DNA]</scope>
    <source>
        <strain evidence="3">ATCC BAA-2126 / JCM 17055 / OF4</strain>
    </source>
</reference>
<proteinExistence type="predicted"/>